<dbReference type="AlphaFoldDB" id="A0A550BVF6"/>
<reference evidence="2 3" key="1">
    <citation type="journal article" date="2019" name="New Phytol.">
        <title>Comparative genomics reveals unique wood-decay strategies and fruiting body development in the Schizophyllaceae.</title>
        <authorList>
            <person name="Almasi E."/>
            <person name="Sahu N."/>
            <person name="Krizsan K."/>
            <person name="Balint B."/>
            <person name="Kovacs G.M."/>
            <person name="Kiss B."/>
            <person name="Cseklye J."/>
            <person name="Drula E."/>
            <person name="Henrissat B."/>
            <person name="Nagy I."/>
            <person name="Chovatia M."/>
            <person name="Adam C."/>
            <person name="LaButti K."/>
            <person name="Lipzen A."/>
            <person name="Riley R."/>
            <person name="Grigoriev I.V."/>
            <person name="Nagy L.G."/>
        </authorList>
    </citation>
    <scope>NUCLEOTIDE SEQUENCE [LARGE SCALE GENOMIC DNA]</scope>
    <source>
        <strain evidence="2 3">NL-1724</strain>
    </source>
</reference>
<sequence length="97" mass="10818">MSARCTRCGKKQTIISGQTTYTIWEEMCRRLERINDALVVRNNRLQGDLNRMRDLYEPDSTTEEESRSESGAESEQSDGKEGQGTHSESGGDTGLDG</sequence>
<evidence type="ECO:0000256" key="1">
    <source>
        <dbReference type="SAM" id="MobiDB-lite"/>
    </source>
</evidence>
<feature type="region of interest" description="Disordered" evidence="1">
    <location>
        <begin position="43"/>
        <end position="97"/>
    </location>
</feature>
<accession>A0A550BVF6</accession>
<comment type="caution">
    <text evidence="2">The sequence shown here is derived from an EMBL/GenBank/DDBJ whole genome shotgun (WGS) entry which is preliminary data.</text>
</comment>
<proteinExistence type="predicted"/>
<name>A0A550BVF6_9AGAR</name>
<dbReference type="EMBL" id="VDMD01000068">
    <property type="protein sequence ID" value="TRM56517.1"/>
    <property type="molecule type" value="Genomic_DNA"/>
</dbReference>
<evidence type="ECO:0000313" key="3">
    <source>
        <dbReference type="Proteomes" id="UP000320762"/>
    </source>
</evidence>
<evidence type="ECO:0000313" key="2">
    <source>
        <dbReference type="EMBL" id="TRM56517.1"/>
    </source>
</evidence>
<organism evidence="2 3">
    <name type="scientific">Schizophyllum amplum</name>
    <dbReference type="NCBI Taxonomy" id="97359"/>
    <lineage>
        <taxon>Eukaryota</taxon>
        <taxon>Fungi</taxon>
        <taxon>Dikarya</taxon>
        <taxon>Basidiomycota</taxon>
        <taxon>Agaricomycotina</taxon>
        <taxon>Agaricomycetes</taxon>
        <taxon>Agaricomycetidae</taxon>
        <taxon>Agaricales</taxon>
        <taxon>Schizophyllaceae</taxon>
        <taxon>Schizophyllum</taxon>
    </lineage>
</organism>
<keyword evidence="3" id="KW-1185">Reference proteome</keyword>
<protein>
    <submittedName>
        <fullName evidence="2">Uncharacterized protein</fullName>
    </submittedName>
</protein>
<dbReference type="Proteomes" id="UP000320762">
    <property type="component" value="Unassembled WGS sequence"/>
</dbReference>
<gene>
    <name evidence="2" type="ORF">BD626DRAFT_575662</name>
</gene>